<dbReference type="Pfam" id="PF07707">
    <property type="entry name" value="BACK"/>
    <property type="match status" value="1"/>
</dbReference>
<dbReference type="PANTHER" id="PTHR24412">
    <property type="entry name" value="KELCH PROTEIN"/>
    <property type="match status" value="1"/>
</dbReference>
<protein>
    <recommendedName>
        <fullName evidence="3">BACK domain-containing protein</fullName>
    </recommendedName>
</protein>
<evidence type="ECO:0000256" key="2">
    <source>
        <dbReference type="ARBA" id="ARBA00022737"/>
    </source>
</evidence>
<dbReference type="SUPFAM" id="SSF117281">
    <property type="entry name" value="Kelch motif"/>
    <property type="match status" value="1"/>
</dbReference>
<evidence type="ECO:0000256" key="1">
    <source>
        <dbReference type="ARBA" id="ARBA00022441"/>
    </source>
</evidence>
<dbReference type="STRING" id="7719.ENSCINP00000036046"/>
<dbReference type="EMBL" id="EAAA01000858">
    <property type="status" value="NOT_ANNOTATED_CDS"/>
    <property type="molecule type" value="Genomic_DNA"/>
</dbReference>
<dbReference type="HOGENOM" id="CLU_1418075_0_0_1"/>
<dbReference type="PANTHER" id="PTHR24412:SF497">
    <property type="entry name" value="KELCH-LIKE PROTEIN 18"/>
    <property type="match status" value="1"/>
</dbReference>
<evidence type="ECO:0000313" key="4">
    <source>
        <dbReference type="Ensembl" id="ENSCINP00000036046.1"/>
    </source>
</evidence>
<reference evidence="4" key="4">
    <citation type="submission" date="2025-09" db="UniProtKB">
        <authorList>
            <consortium name="Ensembl"/>
        </authorList>
    </citation>
    <scope>IDENTIFICATION</scope>
</reference>
<dbReference type="Gene3D" id="2.120.10.80">
    <property type="entry name" value="Kelch-type beta propeller"/>
    <property type="match status" value="1"/>
</dbReference>
<organism evidence="4 5">
    <name type="scientific">Ciona intestinalis</name>
    <name type="common">Transparent sea squirt</name>
    <name type="synonym">Ascidia intestinalis</name>
    <dbReference type="NCBI Taxonomy" id="7719"/>
    <lineage>
        <taxon>Eukaryota</taxon>
        <taxon>Metazoa</taxon>
        <taxon>Chordata</taxon>
        <taxon>Tunicata</taxon>
        <taxon>Ascidiacea</taxon>
        <taxon>Phlebobranchia</taxon>
        <taxon>Cionidae</taxon>
        <taxon>Ciona</taxon>
    </lineage>
</organism>
<reference evidence="4" key="3">
    <citation type="submission" date="2025-08" db="UniProtKB">
        <authorList>
            <consortium name="Ensembl"/>
        </authorList>
    </citation>
    <scope>IDENTIFICATION</scope>
</reference>
<accession>H2Y2B1</accession>
<reference evidence="4" key="2">
    <citation type="journal article" date="2008" name="Genome Biol.">
        <title>Improved genome assembly and evidence-based global gene model set for the chordate Ciona intestinalis: new insight into intron and operon populations.</title>
        <authorList>
            <person name="Satou Y."/>
            <person name="Mineta K."/>
            <person name="Ogasawara M."/>
            <person name="Sasakura Y."/>
            <person name="Shoguchi E."/>
            <person name="Ueno K."/>
            <person name="Yamada L."/>
            <person name="Matsumoto J."/>
            <person name="Wasserscheid J."/>
            <person name="Dewar K."/>
            <person name="Wiley G.B."/>
            <person name="Macmil S.L."/>
            <person name="Roe B.A."/>
            <person name="Zeller R.W."/>
            <person name="Hastings K.E."/>
            <person name="Lemaire P."/>
            <person name="Lindquist E."/>
            <person name="Endo T."/>
            <person name="Hotta K."/>
            <person name="Inaba K."/>
        </authorList>
    </citation>
    <scope>NUCLEOTIDE SEQUENCE [LARGE SCALE GENOMIC DNA]</scope>
    <source>
        <strain evidence="4">wild type</strain>
    </source>
</reference>
<keyword evidence="2" id="KW-0677">Repeat</keyword>
<proteinExistence type="predicted"/>
<name>H2Y2B1_CIOIN</name>
<dbReference type="Proteomes" id="UP000008144">
    <property type="component" value="Chromosome 12"/>
</dbReference>
<reference evidence="5" key="1">
    <citation type="journal article" date="2002" name="Science">
        <title>The draft genome of Ciona intestinalis: insights into chordate and vertebrate origins.</title>
        <authorList>
            <person name="Dehal P."/>
            <person name="Satou Y."/>
            <person name="Campbell R.K."/>
            <person name="Chapman J."/>
            <person name="Degnan B."/>
            <person name="De Tomaso A."/>
            <person name="Davidson B."/>
            <person name="Di Gregorio A."/>
            <person name="Gelpke M."/>
            <person name="Goodstein D.M."/>
            <person name="Harafuji N."/>
            <person name="Hastings K.E."/>
            <person name="Ho I."/>
            <person name="Hotta K."/>
            <person name="Huang W."/>
            <person name="Kawashima T."/>
            <person name="Lemaire P."/>
            <person name="Martinez D."/>
            <person name="Meinertzhagen I.A."/>
            <person name="Necula S."/>
            <person name="Nonaka M."/>
            <person name="Putnam N."/>
            <person name="Rash S."/>
            <person name="Saiga H."/>
            <person name="Satake M."/>
            <person name="Terry A."/>
            <person name="Yamada L."/>
            <person name="Wang H.G."/>
            <person name="Awazu S."/>
            <person name="Azumi K."/>
            <person name="Boore J."/>
            <person name="Branno M."/>
            <person name="Chin-Bow S."/>
            <person name="DeSantis R."/>
            <person name="Doyle S."/>
            <person name="Francino P."/>
            <person name="Keys D.N."/>
            <person name="Haga S."/>
            <person name="Hayashi H."/>
            <person name="Hino K."/>
            <person name="Imai K.S."/>
            <person name="Inaba K."/>
            <person name="Kano S."/>
            <person name="Kobayashi K."/>
            <person name="Kobayashi M."/>
            <person name="Lee B.I."/>
            <person name="Makabe K.W."/>
            <person name="Manohar C."/>
            <person name="Matassi G."/>
            <person name="Medina M."/>
            <person name="Mochizuki Y."/>
            <person name="Mount S."/>
            <person name="Morishita T."/>
            <person name="Miura S."/>
            <person name="Nakayama A."/>
            <person name="Nishizaka S."/>
            <person name="Nomoto H."/>
            <person name="Ohta F."/>
            <person name="Oishi K."/>
            <person name="Rigoutsos I."/>
            <person name="Sano M."/>
            <person name="Sasaki A."/>
            <person name="Sasakura Y."/>
            <person name="Shoguchi E."/>
            <person name="Shin-i T."/>
            <person name="Spagnuolo A."/>
            <person name="Stainier D."/>
            <person name="Suzuki M.M."/>
            <person name="Tassy O."/>
            <person name="Takatori N."/>
            <person name="Tokuoka M."/>
            <person name="Yagi K."/>
            <person name="Yoshizaki F."/>
            <person name="Wada S."/>
            <person name="Zhang C."/>
            <person name="Hyatt P.D."/>
            <person name="Larimer F."/>
            <person name="Detter C."/>
            <person name="Doggett N."/>
            <person name="Glavina T."/>
            <person name="Hawkins T."/>
            <person name="Richardson P."/>
            <person name="Lucas S."/>
            <person name="Kohara Y."/>
            <person name="Levine M."/>
            <person name="Satoh N."/>
            <person name="Rokhsar D.S."/>
        </authorList>
    </citation>
    <scope>NUCLEOTIDE SEQUENCE [LARGE SCALE GENOMIC DNA]</scope>
</reference>
<dbReference type="Gene3D" id="1.25.40.420">
    <property type="match status" value="1"/>
</dbReference>
<dbReference type="EMBL" id="EAAA01000856">
    <property type="status" value="NOT_ANNOTATED_CDS"/>
    <property type="molecule type" value="Genomic_DNA"/>
</dbReference>
<sequence>MELFVDEAEALIALKQQQDSCQDSIFRTILNWIKHDFKQRQQFIEQLFQLIDVKKLLTAFLEEVVEKSEKWIKRTDYFLDILTPEYIARIKSNLVQAPEATFEFMIVGGRHGTRKLVQIYDVVGKHLREITPTLYERVGSTSVKINNHVYTAGGVDSNIVECLNLNQVDGDWYKVASMKEQRWRAASAVLNG</sequence>
<keyword evidence="1" id="KW-0880">Kelch repeat</keyword>
<feature type="domain" description="BACK" evidence="3">
    <location>
        <begin position="7"/>
        <end position="66"/>
    </location>
</feature>
<dbReference type="InterPro" id="IPR011705">
    <property type="entry name" value="BACK"/>
</dbReference>
<dbReference type="InterPro" id="IPR015915">
    <property type="entry name" value="Kelch-typ_b-propeller"/>
</dbReference>
<dbReference type="InParanoid" id="H2Y2B1"/>
<dbReference type="EMBL" id="EAAA01000859">
    <property type="status" value="NOT_ANNOTATED_CDS"/>
    <property type="molecule type" value="Genomic_DNA"/>
</dbReference>
<dbReference type="EMBL" id="EAAA01000857">
    <property type="status" value="NOT_ANNOTATED_CDS"/>
    <property type="molecule type" value="Genomic_DNA"/>
</dbReference>
<evidence type="ECO:0000313" key="5">
    <source>
        <dbReference type="Proteomes" id="UP000008144"/>
    </source>
</evidence>
<evidence type="ECO:0000259" key="3">
    <source>
        <dbReference type="Pfam" id="PF07707"/>
    </source>
</evidence>
<dbReference type="GeneTree" id="ENSGT00940000164156"/>
<keyword evidence="5" id="KW-1185">Reference proteome</keyword>
<dbReference type="AlphaFoldDB" id="H2Y2B1"/>
<dbReference type="OMA" id="MIKKTEW"/>
<dbReference type="Ensembl" id="ENSCINT00000033906.1">
    <property type="protein sequence ID" value="ENSCINP00000036046.1"/>
    <property type="gene ID" value="ENSCING00000020730.1"/>
</dbReference>